<evidence type="ECO:0000313" key="2">
    <source>
        <dbReference type="EMBL" id="CRH07851.1"/>
    </source>
</evidence>
<feature type="transmembrane region" description="Helical" evidence="1">
    <location>
        <begin position="12"/>
        <end position="31"/>
    </location>
</feature>
<proteinExistence type="predicted"/>
<protein>
    <submittedName>
        <fullName evidence="2">Uncharacterized protein</fullName>
    </submittedName>
</protein>
<reference evidence="2" key="1">
    <citation type="submission" date="2015-04" db="EMBL/GenBank/DDBJ databases">
        <authorList>
            <person name="Syromyatnikov M.Y."/>
            <person name="Popov V.N."/>
        </authorList>
    </citation>
    <scope>NUCLEOTIDE SEQUENCE</scope>
    <source>
        <strain evidence="2">MO-1</strain>
    </source>
</reference>
<evidence type="ECO:0000256" key="1">
    <source>
        <dbReference type="SAM" id="Phobius"/>
    </source>
</evidence>
<organism evidence="2">
    <name type="scientific">Magnetococcus massalia (strain MO-1)</name>
    <dbReference type="NCBI Taxonomy" id="451514"/>
    <lineage>
        <taxon>Bacteria</taxon>
        <taxon>Pseudomonadati</taxon>
        <taxon>Pseudomonadota</taxon>
        <taxon>Magnetococcia</taxon>
        <taxon>Magnetococcales</taxon>
        <taxon>Magnetococcaceae</taxon>
        <taxon>Magnetococcus</taxon>
    </lineage>
</organism>
<sequence length="379" mass="43526">MADTSDNQQLDRWLSFFVLLFATLLFGMLIWRMLPLFQPKLDQPIWSQSGHHYHLSFQACMPLYGQEPGREKYGIRREVRRWITQSVKALRPERSLGDWRLNSMQLQGHAAGDRCQDVHVDLTLQPTVRGQVGGQTGSLFGEGRILWVAARSQLAGISAYDTKHGVWHGIMVDYIRNMNRALQPTREVRFIPVKHVGALMDAIRFGVADLGYGRLSFTAERNEKLFLGHSYFKTGIMLGSLEREDATKLQQNRDINNGRIKLVVTENTTSSELAKTRFPRAVLHQVRNSGEIPEKVRWLRERFTSPINRILFMVDETEALTWPQSERVVVNDQPLLSEEGYVMASWRAALQQATDAYIAKNPIRDLYIEALTQVSRMKE</sequence>
<dbReference type="Gene3D" id="3.40.190.10">
    <property type="entry name" value="Periplasmic binding protein-like II"/>
    <property type="match status" value="2"/>
</dbReference>
<dbReference type="AlphaFoldDB" id="A0A1S7LPZ0"/>
<keyword evidence="1" id="KW-1133">Transmembrane helix</keyword>
<gene>
    <name evidence="2" type="ORF">MAGMO_3721</name>
</gene>
<accession>A0A1S7LPZ0</accession>
<dbReference type="SUPFAM" id="SSF53850">
    <property type="entry name" value="Periplasmic binding protein-like II"/>
    <property type="match status" value="1"/>
</dbReference>
<name>A0A1S7LPZ0_MAGMO</name>
<keyword evidence="1" id="KW-0812">Transmembrane</keyword>
<dbReference type="EMBL" id="LO017727">
    <property type="protein sequence ID" value="CRH07851.1"/>
    <property type="molecule type" value="Genomic_DNA"/>
</dbReference>
<keyword evidence="1" id="KW-0472">Membrane</keyword>